<keyword evidence="2" id="KW-1185">Reference proteome</keyword>
<comment type="caution">
    <text evidence="1">The sequence shown here is derived from an EMBL/GenBank/DDBJ whole genome shotgun (WGS) entry which is preliminary data.</text>
</comment>
<sequence length="124" mass="14152">MQYMSGIVIPTLVVMDLSCLLEEQHLEPALNLMVHCCGLEFRVLTVMIRILRDDRGLICCVSNLIDEELSLNYVNRHHMSCGARVTVSSHRGKSVAGSRRIIWDHHTNDAYQIELSEVLWISKC</sequence>
<protein>
    <submittedName>
        <fullName evidence="1">Uncharacterized protein</fullName>
    </submittedName>
</protein>
<dbReference type="EMBL" id="BQNB010009838">
    <property type="protein sequence ID" value="GJS69097.1"/>
    <property type="molecule type" value="Genomic_DNA"/>
</dbReference>
<accession>A0ABQ4XVT8</accession>
<name>A0ABQ4XVT8_9ASTR</name>
<organism evidence="1 2">
    <name type="scientific">Tanacetum coccineum</name>
    <dbReference type="NCBI Taxonomy" id="301880"/>
    <lineage>
        <taxon>Eukaryota</taxon>
        <taxon>Viridiplantae</taxon>
        <taxon>Streptophyta</taxon>
        <taxon>Embryophyta</taxon>
        <taxon>Tracheophyta</taxon>
        <taxon>Spermatophyta</taxon>
        <taxon>Magnoliopsida</taxon>
        <taxon>eudicotyledons</taxon>
        <taxon>Gunneridae</taxon>
        <taxon>Pentapetalae</taxon>
        <taxon>asterids</taxon>
        <taxon>campanulids</taxon>
        <taxon>Asterales</taxon>
        <taxon>Asteraceae</taxon>
        <taxon>Asteroideae</taxon>
        <taxon>Anthemideae</taxon>
        <taxon>Anthemidinae</taxon>
        <taxon>Tanacetum</taxon>
    </lineage>
</organism>
<evidence type="ECO:0000313" key="2">
    <source>
        <dbReference type="Proteomes" id="UP001151760"/>
    </source>
</evidence>
<dbReference type="Proteomes" id="UP001151760">
    <property type="component" value="Unassembled WGS sequence"/>
</dbReference>
<gene>
    <name evidence="1" type="ORF">Tco_0701938</name>
</gene>
<reference evidence="1" key="1">
    <citation type="journal article" date="2022" name="Int. J. Mol. Sci.">
        <title>Draft Genome of Tanacetum Coccineum: Genomic Comparison of Closely Related Tanacetum-Family Plants.</title>
        <authorList>
            <person name="Yamashiro T."/>
            <person name="Shiraishi A."/>
            <person name="Nakayama K."/>
            <person name="Satake H."/>
        </authorList>
    </citation>
    <scope>NUCLEOTIDE SEQUENCE</scope>
</reference>
<evidence type="ECO:0000313" key="1">
    <source>
        <dbReference type="EMBL" id="GJS69097.1"/>
    </source>
</evidence>
<proteinExistence type="predicted"/>
<reference evidence="1" key="2">
    <citation type="submission" date="2022-01" db="EMBL/GenBank/DDBJ databases">
        <authorList>
            <person name="Yamashiro T."/>
            <person name="Shiraishi A."/>
            <person name="Satake H."/>
            <person name="Nakayama K."/>
        </authorList>
    </citation>
    <scope>NUCLEOTIDE SEQUENCE</scope>
</reference>